<feature type="region of interest" description="Disordered" evidence="1">
    <location>
        <begin position="174"/>
        <end position="194"/>
    </location>
</feature>
<reference evidence="3 4" key="1">
    <citation type="submission" date="2019-03" db="EMBL/GenBank/DDBJ databases">
        <title>Jiella endophytica sp. nov., a novel endophytic bacterium isolated from root of Ficus microcarpa Linn. f.</title>
        <authorList>
            <person name="Tuo L."/>
        </authorList>
    </citation>
    <scope>NUCLEOTIDE SEQUENCE [LARGE SCALE GENOMIC DNA]</scope>
    <source>
        <strain evidence="3 4">CBS5Q-3</strain>
    </source>
</reference>
<feature type="domain" description="DUF1214" evidence="2">
    <location>
        <begin position="71"/>
        <end position="171"/>
    </location>
</feature>
<evidence type="ECO:0000313" key="3">
    <source>
        <dbReference type="EMBL" id="TFF20498.1"/>
    </source>
</evidence>
<dbReference type="Gene3D" id="2.60.120.600">
    <property type="entry name" value="Domain of unknown function DUF1214, C-terminal domain"/>
    <property type="match status" value="1"/>
</dbReference>
<feature type="compositionally biased region" description="Low complexity" evidence="1">
    <location>
        <begin position="174"/>
        <end position="183"/>
    </location>
</feature>
<organism evidence="3 4">
    <name type="scientific">Jiella endophytica</name>
    <dbReference type="NCBI Taxonomy" id="2558362"/>
    <lineage>
        <taxon>Bacteria</taxon>
        <taxon>Pseudomonadati</taxon>
        <taxon>Pseudomonadota</taxon>
        <taxon>Alphaproteobacteria</taxon>
        <taxon>Hyphomicrobiales</taxon>
        <taxon>Aurantimonadaceae</taxon>
        <taxon>Jiella</taxon>
    </lineage>
</organism>
<dbReference type="EMBL" id="SOZD01000005">
    <property type="protein sequence ID" value="TFF20498.1"/>
    <property type="molecule type" value="Genomic_DNA"/>
</dbReference>
<dbReference type="InterPro" id="IPR037049">
    <property type="entry name" value="DUF1214_C_sf"/>
</dbReference>
<dbReference type="Pfam" id="PF06742">
    <property type="entry name" value="DUF1214"/>
    <property type="match status" value="1"/>
</dbReference>
<evidence type="ECO:0000259" key="2">
    <source>
        <dbReference type="Pfam" id="PF06742"/>
    </source>
</evidence>
<dbReference type="Proteomes" id="UP000298179">
    <property type="component" value="Unassembled WGS sequence"/>
</dbReference>
<evidence type="ECO:0000256" key="1">
    <source>
        <dbReference type="SAM" id="MobiDB-lite"/>
    </source>
</evidence>
<gene>
    <name evidence="3" type="ORF">E3C22_16445</name>
</gene>
<accession>A0A4Y8RF81</accession>
<keyword evidence="4" id="KW-1185">Reference proteome</keyword>
<dbReference type="PIRSF" id="PIRSF009471">
    <property type="entry name" value="UCP009471"/>
    <property type="match status" value="1"/>
</dbReference>
<dbReference type="RefSeq" id="WP_134763147.1">
    <property type="nucleotide sequence ID" value="NZ_SOZD01000005.1"/>
</dbReference>
<evidence type="ECO:0000313" key="4">
    <source>
        <dbReference type="Proteomes" id="UP000298179"/>
    </source>
</evidence>
<dbReference type="OrthoDB" id="7837485at2"/>
<name>A0A4Y8RF81_9HYPH</name>
<dbReference type="AlphaFoldDB" id="A0A4Y8RF81"/>
<proteinExistence type="predicted"/>
<dbReference type="InterPro" id="IPR012038">
    <property type="entry name" value="UCP009471"/>
</dbReference>
<dbReference type="SUPFAM" id="SSF160935">
    <property type="entry name" value="VPA0735-like"/>
    <property type="match status" value="1"/>
</dbReference>
<protein>
    <submittedName>
        <fullName evidence="3">DUF1214 domain-containing protein</fullName>
    </submittedName>
</protein>
<comment type="caution">
    <text evidence="3">The sequence shown here is derived from an EMBL/GenBank/DDBJ whole genome shotgun (WGS) entry which is preliminary data.</text>
</comment>
<dbReference type="InterPro" id="IPR010621">
    <property type="entry name" value="DUF1214"/>
</dbReference>
<sequence>MRFTVLVMIAVGIALYLGGWSARWAVEHSSEIGTVVVGQWQATPFAGAPDADPYSKARLAMLGNLTLGIGEGIQFRSDSDGAGRPLRRECTYVIEGTTPPARIFTLAAYLPEGQLLRPSAGRPGWLTSNNLMRQDDNSFEITVGSRARSGNWLATSGSGRMTLVLSLYDTPASAASGASSLSLPTVRRESCDNG</sequence>